<name>A0ABX8KWZ7_9CORY</name>
<proteinExistence type="predicted"/>
<sequence>MLLAEALARRAEAQDRLNKLQERLVQGALMQEGDTPPEDPADMLEEVAALLQEIETLVRRINHTNAKTAFEGATLTDAIARRDALLRSRRLYAAVADAATISNARYSRSEVRFVPTVDVKALRDMADSASKAYRELDTKIQQLNWTTQLIEV</sequence>
<dbReference type="Proteomes" id="UP000683520">
    <property type="component" value="Chromosome"/>
</dbReference>
<dbReference type="Pfam" id="PF20935">
    <property type="entry name" value="DUF6847"/>
    <property type="match status" value="1"/>
</dbReference>
<accession>A0ABX8KWZ7</accession>
<keyword evidence="2" id="KW-1185">Reference proteome</keyword>
<dbReference type="Gene3D" id="6.10.320.10">
    <property type="match status" value="1"/>
</dbReference>
<organism evidence="1 2">
    <name type="scientific">Corynebacterium coyleae</name>
    <dbReference type="NCBI Taxonomy" id="53374"/>
    <lineage>
        <taxon>Bacteria</taxon>
        <taxon>Bacillati</taxon>
        <taxon>Actinomycetota</taxon>
        <taxon>Actinomycetes</taxon>
        <taxon>Mycobacteriales</taxon>
        <taxon>Corynebacteriaceae</taxon>
        <taxon>Corynebacterium</taxon>
    </lineage>
</organism>
<gene>
    <name evidence="1" type="ORF">I6L55_03650</name>
</gene>
<evidence type="ECO:0000313" key="2">
    <source>
        <dbReference type="Proteomes" id="UP000683520"/>
    </source>
</evidence>
<protein>
    <submittedName>
        <fullName evidence="1">DIP1984 family protein</fullName>
    </submittedName>
</protein>
<dbReference type="EMBL" id="CP077302">
    <property type="protein sequence ID" value="QXB19186.1"/>
    <property type="molecule type" value="Genomic_DNA"/>
</dbReference>
<dbReference type="CDD" id="cd12208">
    <property type="entry name" value="DIP1984-like"/>
    <property type="match status" value="1"/>
</dbReference>
<dbReference type="RefSeq" id="WP_092100826.1">
    <property type="nucleotide sequence ID" value="NZ_CP047198.1"/>
</dbReference>
<dbReference type="InterPro" id="IPR047741">
    <property type="entry name" value="DIP1984-like"/>
</dbReference>
<dbReference type="NCBIfam" id="NF038048">
    <property type="entry name" value="DIP1984_fam"/>
    <property type="match status" value="1"/>
</dbReference>
<evidence type="ECO:0000313" key="1">
    <source>
        <dbReference type="EMBL" id="QXB19186.1"/>
    </source>
</evidence>
<reference evidence="1 2" key="1">
    <citation type="submission" date="2021-06" db="EMBL/GenBank/DDBJ databases">
        <title>FDA dAtabase for Regulatory Grade micrObial Sequences (FDA-ARGOS): Supporting development and validation of Infectious Disease Dx tests.</title>
        <authorList>
            <person name="Sproer C."/>
            <person name="Gronow S."/>
            <person name="Severitt S."/>
            <person name="Schroder I."/>
            <person name="Tallon L."/>
            <person name="Sadzewicz L."/>
            <person name="Zhao X."/>
            <person name="Boylan J."/>
            <person name="Ott S."/>
            <person name="Bowen H."/>
            <person name="Vavikolanu K."/>
            <person name="Mehta A."/>
            <person name="Aluvathingal J."/>
            <person name="Nadendla S."/>
            <person name="Lowell S."/>
            <person name="Myers T."/>
            <person name="Yan Y."/>
        </authorList>
    </citation>
    <scope>NUCLEOTIDE SEQUENCE [LARGE SCALE GENOMIC DNA]</scope>
    <source>
        <strain evidence="1 2">FDAARGOS 1425</strain>
    </source>
</reference>
<dbReference type="GeneID" id="92749273"/>